<keyword evidence="7 14" id="KW-0479">Metal-binding</keyword>
<evidence type="ECO:0000256" key="2">
    <source>
        <dbReference type="ARBA" id="ARBA00003690"/>
    </source>
</evidence>
<dbReference type="SUPFAM" id="SSF48264">
    <property type="entry name" value="Cytochrome P450"/>
    <property type="match status" value="5"/>
</dbReference>
<dbReference type="PRINTS" id="PR00463">
    <property type="entry name" value="EP450I"/>
</dbReference>
<dbReference type="Pfam" id="PF00067">
    <property type="entry name" value="p450"/>
    <property type="match status" value="5"/>
</dbReference>
<dbReference type="GO" id="GO:0005506">
    <property type="term" value="F:iron ion binding"/>
    <property type="evidence" value="ECO:0007669"/>
    <property type="project" value="InterPro"/>
</dbReference>
<name>A0A139WGR2_TRICA</name>
<dbReference type="GO" id="GO:0020037">
    <property type="term" value="F:heme binding"/>
    <property type="evidence" value="ECO:0007669"/>
    <property type="project" value="InterPro"/>
</dbReference>
<comment type="similarity">
    <text evidence="5">Belongs to the cytochrome P450 family.</text>
</comment>
<evidence type="ECO:0008006" key="17">
    <source>
        <dbReference type="Google" id="ProtNLM"/>
    </source>
</evidence>
<evidence type="ECO:0000256" key="8">
    <source>
        <dbReference type="ARBA" id="ARBA00022824"/>
    </source>
</evidence>
<keyword evidence="13" id="KW-0472">Membrane</keyword>
<evidence type="ECO:0000313" key="15">
    <source>
        <dbReference type="EMBL" id="KYB27142.1"/>
    </source>
</evidence>
<accession>A0A139WGR2</accession>
<keyword evidence="11 14" id="KW-0408">Iron</keyword>
<proteinExistence type="inferred from homology"/>
<dbReference type="Proteomes" id="UP000007266">
    <property type="component" value="Linkage group 6"/>
</dbReference>
<sequence length="2439" mass="281475">MQPDIDVTSALTWAISALALFFLVKYNWKRRWLYYHGSKIDGPFGWPIIGSAHYFIGGQKGTKKTQHDSIKPSFLVFYQKMVKVFETQPSVFKFWLGKDLLVVTSKPEDVEIVLNNNSCFGKPKFYDFAFKLFRNGLLIAPASIWRDRRRVINPTFNPKILNSFIEIFGKHGNKLVKVLEESCSESDIFLKLFRCTFDIACETLADVDSELIKGQDKYLQTVIRMEDILAIRSFSIWLHPDFLWKRSFYGKEMEKASAEVFAFVKQILALKKASVTDDENYKKKRFLNHLLTTSETNPQIDELAILEEIQTILVTGSETTAITIGMVFIILGIYPEIQEKVRSELELILGPDDREITLEDINNLEYLERVIKETLRVLPIVPLITRTVEQDVKLGTKTIPSGSFVLVPIASIGKKAEFWAEPKKFDPDRFLPENNANRPRCSFIPFSYGPRNCIGFKYGMMSLKVLLATVIRKFTFKPSQYRRIEDVRLIYGMVAKPKHALWSVCNHSFTMKRDYIDITCALTWAFSALALVFIIKYNWSRRWLYYYGSKISGPFAWPIIGSAHHFIGGQKVFYKNMIKLFETQPPIFKFWLGKDLIVVTSRPEDVETVLSNCFGKPKFYDYSYKLFRDGLLIAPAKIWKDRRKIINPTFNPRILNSFLDIFNKHANRVVDVFAEGCGKESFDVFLKLFRCTLDIACETLADVDSDLIKGQDAYLQKAIRMEDVLAIRSFSVWLHPDIVWNNSSFGKEVAKASPEVFGFIKQIIGLKKLNPVPEVSEDFTIEDEFCKKKRFVNHLLTASETNPHFDELAVEEETQTILITGSETTAITIGMVLIILGIYPEIQEKIMDELDLVLGPDDRTITLEDINKMEYLERVIKETLRVLPIVPIILRSVDEDIKLDPYTIPAGSFVLVPIGHIGKKPEFWKEANKFDPDRFLPENNSNRHRCTFIPFSYGARNCVGFKYGMMSMKVLLAAILRKYNVKPAQYKIFYKTLVHFVETQPEIFKFWLGQHLLVVTSRPEDVDCVVNKFFEKGPFFEFGKQLLGDGLLRAPAHIWKDRRKMFNPTFRTKILNTFIGTFGRHANKLVVELEECCGKQSCDLLFKLLRCSLDTACETLTDVDSTLLEGKDNYLRNMIRVEDIVSVRTLSFWYHVDIFWKMSPLSREMDKGCEELFSFIKQVIELKKLNRSQNNRDKDNAIKEKLFINHLLNLSETDRKIDDRVVEEEIQNILLTSTETSTLGVGMVLIILGILPKIQGKVSEELKTIFGTDDRQPTLEDINKLEYLERVIKETFRLFPVVPMFIRSADHDIKFDCYTIPAGSIILIPIFQLNKKPEFWNEPQKFDPDRFLPENNSNRHRCTFIPFSYGPRNCLGLKYGMMSMKVVLSTVLRNYTIKPTVYKKLDDIEMIFGIVNKPSLGFKVKLEKKLSLAAINETKGQQFPHTQAKNSVKMICENVLVWLFSTLIAFLLLNAWHKRRLLYYASKINGPFSWPIIGSAHYFIGGQKVFYKKITQLLETQPEIFKIWLGGQLVVVTSRPEDVEVIVNKFFEKGPIVEYSKKFLGNSLLRAPAHIWKDRRKMLNPTFNQKILNTFMGTFATHAHKLVKELEEHCGKDYDVFSNLIRCTLNLAIENLADVDSDLIQGQDNYLQNVKRLEDLLAIRIFTFWFHADFFWKMSPLSREMHKATEETFAFVKQIIKTKKMNVKQDNNSPTKGKLFINHLIKVSKTDAKIDDLAIEEEIQNILIASSETTALTAGLVLTILGIFPEIQFKVSNELGAVFGHDGRAPSLEDINKMEYLECVIKETLRLFPVLPIILRFLDQDIKLGAYTIPAGCSIAIPICHLNKKADFWENPEKFDPDRFLRMNSSERHRCTFIPFSYGPRNCIGLKYGMMSLKVLLSTILRNYTIKPSVYEKLEDIEMVFCVLSKPSLGFKVKLEKKIRNRPEMFDFIFVSLTLILAFIIKYNWDRRWLYYYGSKLDSPIGWPIIGSAHYIIGGHKVFYKNVNMLLKSYPSEVAKIWIGPTLVVSITKPEYVEIVLNKCLERPEFYEFGKQIIGAGILTAPIDVWKSRRKMINPTFNPNILNSFVEIFGRYAFHLTNALEENCGKESFDILPKLFKCTFETACETLGDVNSNVLQGPEEIFENLTKAEDLITTRAFSLWLYLDFFWNMTSFCRELDKASKSIISIAKQVIQIKKSSRNQKPSEPMIQDNTYKEKRFVNHLLKLSETNAKLDQTALADEIQTFLLAGSETTALTVGLTLIILGIYPEIQKKIGKELEVIFGKDARVPTLEDINRMEYLERVIKETLRFLTPVPFMLRTNNQDITLDSNTIPAGSCIMIPIFHIHKKPEYWKNPNEFDPDRFLPENSSKRPRCAFIPFSSGPRNCIGFKYGMMSVKVLLAVILRKYTVVATEYKKVEDIEMLFYLVNKPISGCKIKLEKK</sequence>
<dbReference type="FunFam" id="1.10.630.10:FF:000035">
    <property type="entry name" value="CYtochrome P450 family"/>
    <property type="match status" value="5"/>
</dbReference>
<keyword evidence="6 14" id="KW-0349">Heme</keyword>
<keyword evidence="10" id="KW-0560">Oxidoreductase</keyword>
<dbReference type="InterPro" id="IPR036396">
    <property type="entry name" value="Cyt_P450_sf"/>
</dbReference>
<dbReference type="PROSITE" id="PS00086">
    <property type="entry name" value="CYTOCHROME_P450"/>
    <property type="match status" value="5"/>
</dbReference>
<evidence type="ECO:0000256" key="10">
    <source>
        <dbReference type="ARBA" id="ARBA00023002"/>
    </source>
</evidence>
<dbReference type="InterPro" id="IPR017972">
    <property type="entry name" value="Cyt_P450_CS"/>
</dbReference>
<gene>
    <name evidence="15" type="primary">AUGUSTUS-3.0.2_33335</name>
    <name evidence="15" type="ORF">TcasGA2_TC033335</name>
</gene>
<dbReference type="PRINTS" id="PR00385">
    <property type="entry name" value="P450"/>
</dbReference>
<dbReference type="PANTHER" id="PTHR24291">
    <property type="entry name" value="CYTOCHROME P450 FAMILY 4"/>
    <property type="match status" value="1"/>
</dbReference>
<keyword evidence="16" id="KW-1185">Reference proteome</keyword>
<dbReference type="OMA" id="HRCTFIP"/>
<keyword evidence="8" id="KW-0256">Endoplasmic reticulum</keyword>
<evidence type="ECO:0000256" key="13">
    <source>
        <dbReference type="ARBA" id="ARBA00023136"/>
    </source>
</evidence>
<reference evidence="15 16" key="2">
    <citation type="journal article" date="2010" name="Nucleic Acids Res.">
        <title>BeetleBase in 2010: revisions to provide comprehensive genomic information for Tribolium castaneum.</title>
        <authorList>
            <person name="Kim H.S."/>
            <person name="Murphy T."/>
            <person name="Xia J."/>
            <person name="Caragea D."/>
            <person name="Park Y."/>
            <person name="Beeman R.W."/>
            <person name="Lorenzen M.D."/>
            <person name="Butcher S."/>
            <person name="Manak J.R."/>
            <person name="Brown S.J."/>
        </authorList>
    </citation>
    <scope>GENOME REANNOTATION</scope>
    <source>
        <strain evidence="15 16">Georgia GA2</strain>
    </source>
</reference>
<dbReference type="GO" id="GO:0016705">
    <property type="term" value="F:oxidoreductase activity, acting on paired donors, with incorporation or reduction of molecular oxygen"/>
    <property type="evidence" value="ECO:0007669"/>
    <property type="project" value="InterPro"/>
</dbReference>
<evidence type="ECO:0000256" key="1">
    <source>
        <dbReference type="ARBA" id="ARBA00001971"/>
    </source>
</evidence>
<dbReference type="InParanoid" id="A0A139WGR2"/>
<evidence type="ECO:0000256" key="5">
    <source>
        <dbReference type="ARBA" id="ARBA00010617"/>
    </source>
</evidence>
<evidence type="ECO:0000256" key="12">
    <source>
        <dbReference type="ARBA" id="ARBA00023033"/>
    </source>
</evidence>
<dbReference type="CDD" id="cd20628">
    <property type="entry name" value="CYP4"/>
    <property type="match status" value="5"/>
</dbReference>
<dbReference type="EMBL" id="KQ971344">
    <property type="protein sequence ID" value="KYB27142.1"/>
    <property type="molecule type" value="Genomic_DNA"/>
</dbReference>
<protein>
    <recommendedName>
        <fullName evidence="17">Cytochrome P450-like protein</fullName>
    </recommendedName>
</protein>
<dbReference type="InterPro" id="IPR002401">
    <property type="entry name" value="Cyt_P450_E_grp-I"/>
</dbReference>
<organism evidence="15 16">
    <name type="scientific">Tribolium castaneum</name>
    <name type="common">Red flour beetle</name>
    <dbReference type="NCBI Taxonomy" id="7070"/>
    <lineage>
        <taxon>Eukaryota</taxon>
        <taxon>Metazoa</taxon>
        <taxon>Ecdysozoa</taxon>
        <taxon>Arthropoda</taxon>
        <taxon>Hexapoda</taxon>
        <taxon>Insecta</taxon>
        <taxon>Pterygota</taxon>
        <taxon>Neoptera</taxon>
        <taxon>Endopterygota</taxon>
        <taxon>Coleoptera</taxon>
        <taxon>Polyphaga</taxon>
        <taxon>Cucujiformia</taxon>
        <taxon>Tenebrionidae</taxon>
        <taxon>Tenebrionidae incertae sedis</taxon>
        <taxon>Tribolium</taxon>
    </lineage>
</organism>
<dbReference type="InterPro" id="IPR050196">
    <property type="entry name" value="Cytochrome_P450_Monoox"/>
</dbReference>
<evidence type="ECO:0000256" key="3">
    <source>
        <dbReference type="ARBA" id="ARBA00004174"/>
    </source>
</evidence>
<dbReference type="Gene3D" id="1.10.630.10">
    <property type="entry name" value="Cytochrome P450"/>
    <property type="match status" value="5"/>
</dbReference>
<dbReference type="GO" id="GO:0004497">
    <property type="term" value="F:monooxygenase activity"/>
    <property type="evidence" value="ECO:0007669"/>
    <property type="project" value="UniProtKB-KW"/>
</dbReference>
<evidence type="ECO:0000256" key="14">
    <source>
        <dbReference type="PIRSR" id="PIRSR602401-1"/>
    </source>
</evidence>
<evidence type="ECO:0000256" key="9">
    <source>
        <dbReference type="ARBA" id="ARBA00022848"/>
    </source>
</evidence>
<dbReference type="PANTHER" id="PTHR24291:SF189">
    <property type="entry name" value="CYTOCHROME P450 4C3-RELATED"/>
    <property type="match status" value="1"/>
</dbReference>
<evidence type="ECO:0000256" key="6">
    <source>
        <dbReference type="ARBA" id="ARBA00022617"/>
    </source>
</evidence>
<reference evidence="15 16" key="1">
    <citation type="journal article" date="2008" name="Nature">
        <title>The genome of the model beetle and pest Tribolium castaneum.</title>
        <authorList>
            <consortium name="Tribolium Genome Sequencing Consortium"/>
            <person name="Richards S."/>
            <person name="Gibbs R.A."/>
            <person name="Weinstock G.M."/>
            <person name="Brown S.J."/>
            <person name="Denell R."/>
            <person name="Beeman R.W."/>
            <person name="Gibbs R."/>
            <person name="Beeman R.W."/>
            <person name="Brown S.J."/>
            <person name="Bucher G."/>
            <person name="Friedrich M."/>
            <person name="Grimmelikhuijzen C.J."/>
            <person name="Klingler M."/>
            <person name="Lorenzen M."/>
            <person name="Richards S."/>
            <person name="Roth S."/>
            <person name="Schroder R."/>
            <person name="Tautz D."/>
            <person name="Zdobnov E.M."/>
            <person name="Muzny D."/>
            <person name="Gibbs R.A."/>
            <person name="Weinstock G.M."/>
            <person name="Attaway T."/>
            <person name="Bell S."/>
            <person name="Buhay C.J."/>
            <person name="Chandrabose M.N."/>
            <person name="Chavez D."/>
            <person name="Clerk-Blankenburg K.P."/>
            <person name="Cree A."/>
            <person name="Dao M."/>
            <person name="Davis C."/>
            <person name="Chacko J."/>
            <person name="Dinh H."/>
            <person name="Dugan-Rocha S."/>
            <person name="Fowler G."/>
            <person name="Garner T.T."/>
            <person name="Garnes J."/>
            <person name="Gnirke A."/>
            <person name="Hawes A."/>
            <person name="Hernandez J."/>
            <person name="Hines S."/>
            <person name="Holder M."/>
            <person name="Hume J."/>
            <person name="Jhangiani S.N."/>
            <person name="Joshi V."/>
            <person name="Khan Z.M."/>
            <person name="Jackson L."/>
            <person name="Kovar C."/>
            <person name="Kowis A."/>
            <person name="Lee S."/>
            <person name="Lewis L.R."/>
            <person name="Margolis J."/>
            <person name="Morgan M."/>
            <person name="Nazareth L.V."/>
            <person name="Nguyen N."/>
            <person name="Okwuonu G."/>
            <person name="Parker D."/>
            <person name="Richards S."/>
            <person name="Ruiz S.J."/>
            <person name="Santibanez J."/>
            <person name="Savard J."/>
            <person name="Scherer S.E."/>
            <person name="Schneider B."/>
            <person name="Sodergren E."/>
            <person name="Tautz D."/>
            <person name="Vattahil S."/>
            <person name="Villasana D."/>
            <person name="White C.S."/>
            <person name="Wright R."/>
            <person name="Park Y."/>
            <person name="Beeman R.W."/>
            <person name="Lord J."/>
            <person name="Oppert B."/>
            <person name="Lorenzen M."/>
            <person name="Brown S."/>
            <person name="Wang L."/>
            <person name="Savard J."/>
            <person name="Tautz D."/>
            <person name="Richards S."/>
            <person name="Weinstock G."/>
            <person name="Gibbs R.A."/>
            <person name="Liu Y."/>
            <person name="Worley K."/>
            <person name="Weinstock G."/>
            <person name="Elsik C.G."/>
            <person name="Reese J.T."/>
            <person name="Elhaik E."/>
            <person name="Landan G."/>
            <person name="Graur D."/>
            <person name="Arensburger P."/>
            <person name="Atkinson P."/>
            <person name="Beeman R.W."/>
            <person name="Beidler J."/>
            <person name="Brown S.J."/>
            <person name="Demuth J.P."/>
            <person name="Drury D.W."/>
            <person name="Du Y.Z."/>
            <person name="Fujiwara H."/>
            <person name="Lorenzen M."/>
            <person name="Maselli V."/>
            <person name="Osanai M."/>
            <person name="Park Y."/>
            <person name="Robertson H.M."/>
            <person name="Tu Z."/>
            <person name="Wang J.J."/>
            <person name="Wang S."/>
            <person name="Richards S."/>
            <person name="Song H."/>
            <person name="Zhang L."/>
            <person name="Sodergren E."/>
            <person name="Werner D."/>
            <person name="Stanke M."/>
            <person name="Morgenstern B."/>
            <person name="Solovyev V."/>
            <person name="Kosarev P."/>
            <person name="Brown G."/>
            <person name="Chen H.C."/>
            <person name="Ermolaeva O."/>
            <person name="Hlavina W."/>
            <person name="Kapustin Y."/>
            <person name="Kiryutin B."/>
            <person name="Kitts P."/>
            <person name="Maglott D."/>
            <person name="Pruitt K."/>
            <person name="Sapojnikov V."/>
            <person name="Souvorov A."/>
            <person name="Mackey A.J."/>
            <person name="Waterhouse R.M."/>
            <person name="Wyder S."/>
            <person name="Zdobnov E.M."/>
            <person name="Zdobnov E.M."/>
            <person name="Wyder S."/>
            <person name="Kriventseva E.V."/>
            <person name="Kadowaki T."/>
            <person name="Bork P."/>
            <person name="Aranda M."/>
            <person name="Bao R."/>
            <person name="Beermann A."/>
            <person name="Berns N."/>
            <person name="Bolognesi R."/>
            <person name="Bonneton F."/>
            <person name="Bopp D."/>
            <person name="Brown S.J."/>
            <person name="Bucher G."/>
            <person name="Butts T."/>
            <person name="Chaumot A."/>
            <person name="Denell R.E."/>
            <person name="Ferrier D.E."/>
            <person name="Friedrich M."/>
            <person name="Gordon C.M."/>
            <person name="Jindra M."/>
            <person name="Klingler M."/>
            <person name="Lan Q."/>
            <person name="Lattorff H.M."/>
            <person name="Laudet V."/>
            <person name="von Levetsow C."/>
            <person name="Liu Z."/>
            <person name="Lutz R."/>
            <person name="Lynch J.A."/>
            <person name="da Fonseca R.N."/>
            <person name="Posnien N."/>
            <person name="Reuter R."/>
            <person name="Roth S."/>
            <person name="Savard J."/>
            <person name="Schinko J.B."/>
            <person name="Schmitt C."/>
            <person name="Schoppmeier M."/>
            <person name="Schroder R."/>
            <person name="Shippy T.D."/>
            <person name="Simonnet F."/>
            <person name="Marques-Souza H."/>
            <person name="Tautz D."/>
            <person name="Tomoyasu Y."/>
            <person name="Trauner J."/>
            <person name="Van der Zee M."/>
            <person name="Vervoort M."/>
            <person name="Wittkopp N."/>
            <person name="Wimmer E.A."/>
            <person name="Yang X."/>
            <person name="Jones A.K."/>
            <person name="Sattelle D.B."/>
            <person name="Ebert P.R."/>
            <person name="Nelson D."/>
            <person name="Scott J.G."/>
            <person name="Beeman R.W."/>
            <person name="Muthukrishnan S."/>
            <person name="Kramer K.J."/>
            <person name="Arakane Y."/>
            <person name="Beeman R.W."/>
            <person name="Zhu Q."/>
            <person name="Hogenkamp D."/>
            <person name="Dixit R."/>
            <person name="Oppert B."/>
            <person name="Jiang H."/>
            <person name="Zou Z."/>
            <person name="Marshall J."/>
            <person name="Elpidina E."/>
            <person name="Vinokurov K."/>
            <person name="Oppert C."/>
            <person name="Zou Z."/>
            <person name="Evans J."/>
            <person name="Lu Z."/>
            <person name="Zhao P."/>
            <person name="Sumathipala N."/>
            <person name="Altincicek B."/>
            <person name="Vilcinskas A."/>
            <person name="Williams M."/>
            <person name="Hultmark D."/>
            <person name="Hetru C."/>
            <person name="Jiang H."/>
            <person name="Grimmelikhuijzen C.J."/>
            <person name="Hauser F."/>
            <person name="Cazzamali G."/>
            <person name="Williamson M."/>
            <person name="Park Y."/>
            <person name="Li B."/>
            <person name="Tanaka Y."/>
            <person name="Predel R."/>
            <person name="Neupert S."/>
            <person name="Schachtner J."/>
            <person name="Verleyen P."/>
            <person name="Raible F."/>
            <person name="Bork P."/>
            <person name="Friedrich M."/>
            <person name="Walden K.K."/>
            <person name="Robertson H.M."/>
            <person name="Angeli S."/>
            <person name="Foret S."/>
            <person name="Bucher G."/>
            <person name="Schuetz S."/>
            <person name="Maleszka R."/>
            <person name="Wimmer E.A."/>
            <person name="Beeman R.W."/>
            <person name="Lorenzen M."/>
            <person name="Tomoyasu Y."/>
            <person name="Miller S.C."/>
            <person name="Grossmann D."/>
            <person name="Bucher G."/>
        </authorList>
    </citation>
    <scope>NUCLEOTIDE SEQUENCE [LARGE SCALE GENOMIC DNA]</scope>
    <source>
        <strain evidence="15 16">Georgia GA2</strain>
    </source>
</reference>
<evidence type="ECO:0000256" key="11">
    <source>
        <dbReference type="ARBA" id="ARBA00023004"/>
    </source>
</evidence>
<dbReference type="GO" id="GO:0005789">
    <property type="term" value="C:endoplasmic reticulum membrane"/>
    <property type="evidence" value="ECO:0007669"/>
    <property type="project" value="UniProtKB-SubCell"/>
</dbReference>
<dbReference type="eggNOG" id="KOG0157">
    <property type="taxonomic scope" value="Eukaryota"/>
</dbReference>
<comment type="cofactor">
    <cofactor evidence="1 14">
        <name>heme</name>
        <dbReference type="ChEBI" id="CHEBI:30413"/>
    </cofactor>
</comment>
<dbReference type="InterPro" id="IPR001128">
    <property type="entry name" value="Cyt_P450"/>
</dbReference>
<evidence type="ECO:0000256" key="7">
    <source>
        <dbReference type="ARBA" id="ARBA00022723"/>
    </source>
</evidence>
<evidence type="ECO:0000313" key="16">
    <source>
        <dbReference type="Proteomes" id="UP000007266"/>
    </source>
</evidence>
<comment type="function">
    <text evidence="2">May be involved in the metabolism of insect hormones and in the breakdown of synthetic insecticides.</text>
</comment>
<keyword evidence="12" id="KW-0503">Monooxygenase</keyword>
<keyword evidence="9" id="KW-0492">Microsome</keyword>
<evidence type="ECO:0000256" key="4">
    <source>
        <dbReference type="ARBA" id="ARBA00004406"/>
    </source>
</evidence>
<feature type="binding site" description="axial binding residue" evidence="14">
    <location>
        <position position="2384"/>
    </location>
    <ligand>
        <name>heme</name>
        <dbReference type="ChEBI" id="CHEBI:30413"/>
    </ligand>
    <ligandPart>
        <name>Fe</name>
        <dbReference type="ChEBI" id="CHEBI:18248"/>
    </ligandPart>
</feature>
<comment type="subcellular location">
    <subcellularLocation>
        <location evidence="4">Endoplasmic reticulum membrane</location>
        <topology evidence="4">Peripheral membrane protein</topology>
    </subcellularLocation>
    <subcellularLocation>
        <location evidence="3">Microsome membrane</location>
        <topology evidence="3">Peripheral membrane protein</topology>
    </subcellularLocation>
</comment>